<accession>A0AAN4VXC6</accession>
<proteinExistence type="predicted"/>
<dbReference type="EMBL" id="BQKE01000001">
    <property type="protein sequence ID" value="GJM60632.1"/>
    <property type="molecule type" value="Genomic_DNA"/>
</dbReference>
<dbReference type="PANTHER" id="PTHR43479">
    <property type="entry name" value="ACREF/ENVCD OPERON REPRESSOR-RELATED"/>
    <property type="match status" value="1"/>
</dbReference>
<dbReference type="PROSITE" id="PS50977">
    <property type="entry name" value="HTH_TETR_2"/>
    <property type="match status" value="1"/>
</dbReference>
<dbReference type="Pfam" id="PF00440">
    <property type="entry name" value="TetR_N"/>
    <property type="match status" value="1"/>
</dbReference>
<reference evidence="4 5" key="1">
    <citation type="submission" date="2021-12" db="EMBL/GenBank/DDBJ databases">
        <title>Genome sequencing of bacteria with rrn-lacking chromosome and rrn-plasmid.</title>
        <authorList>
            <person name="Anda M."/>
            <person name="Iwasaki W."/>
        </authorList>
    </citation>
    <scope>NUCLEOTIDE SEQUENCE [LARGE SCALE GENOMIC DNA]</scope>
    <source>
        <strain evidence="4 5">NBRC 15940</strain>
    </source>
</reference>
<keyword evidence="1 2" id="KW-0238">DNA-binding</keyword>
<sequence>MKSIWPYPVLKVSESTYLKDPASTDLGRRIVSGSIDQISDLGFEAFTFRKLAKKINSTEASAYRYFESKHQLLLYLVNWYWAWTHYRLMAATAPIAQPQERLRKALHLLSVAIEEDGNFSHINEIQLQQIVIDNAAKTYLTTAVDREQQHGAFSNYILLVAQLAEWVLAVNPDYPYPHMLISNTIEGMHHQRFFAEHLPALTDLNSSHDQINAFYQDLVFKTLAS</sequence>
<dbReference type="Proteomes" id="UP001310022">
    <property type="component" value="Unassembled WGS sequence"/>
</dbReference>
<feature type="domain" description="HTH tetR-type" evidence="3">
    <location>
        <begin position="24"/>
        <end position="84"/>
    </location>
</feature>
<dbReference type="InterPro" id="IPR009057">
    <property type="entry name" value="Homeodomain-like_sf"/>
</dbReference>
<organism evidence="4 5">
    <name type="scientific">Persicobacter diffluens</name>
    <dbReference type="NCBI Taxonomy" id="981"/>
    <lineage>
        <taxon>Bacteria</taxon>
        <taxon>Pseudomonadati</taxon>
        <taxon>Bacteroidota</taxon>
        <taxon>Cytophagia</taxon>
        <taxon>Cytophagales</taxon>
        <taxon>Persicobacteraceae</taxon>
        <taxon>Persicobacter</taxon>
    </lineage>
</organism>
<dbReference type="Gene3D" id="1.10.357.10">
    <property type="entry name" value="Tetracycline Repressor, domain 2"/>
    <property type="match status" value="1"/>
</dbReference>
<dbReference type="AlphaFoldDB" id="A0AAN4VXC6"/>
<feature type="DNA-binding region" description="H-T-H motif" evidence="2">
    <location>
        <begin position="47"/>
        <end position="66"/>
    </location>
</feature>
<dbReference type="RefSeq" id="WP_338236342.1">
    <property type="nucleotide sequence ID" value="NZ_BQKE01000001.1"/>
</dbReference>
<dbReference type="SUPFAM" id="SSF46689">
    <property type="entry name" value="Homeodomain-like"/>
    <property type="match status" value="1"/>
</dbReference>
<evidence type="ECO:0000313" key="4">
    <source>
        <dbReference type="EMBL" id="GJM60632.1"/>
    </source>
</evidence>
<evidence type="ECO:0000256" key="1">
    <source>
        <dbReference type="ARBA" id="ARBA00023125"/>
    </source>
</evidence>
<evidence type="ECO:0000259" key="3">
    <source>
        <dbReference type="PROSITE" id="PS50977"/>
    </source>
</evidence>
<dbReference type="PANTHER" id="PTHR43479:SF11">
    <property type="entry name" value="ACREF_ENVCD OPERON REPRESSOR-RELATED"/>
    <property type="match status" value="1"/>
</dbReference>
<evidence type="ECO:0000313" key="5">
    <source>
        <dbReference type="Proteomes" id="UP001310022"/>
    </source>
</evidence>
<comment type="caution">
    <text evidence="4">The sequence shown here is derived from an EMBL/GenBank/DDBJ whole genome shotgun (WGS) entry which is preliminary data.</text>
</comment>
<protein>
    <submittedName>
        <fullName evidence="4">TetR family transcriptional regulator</fullName>
    </submittedName>
</protein>
<dbReference type="InterPro" id="IPR050624">
    <property type="entry name" value="HTH-type_Tx_Regulator"/>
</dbReference>
<evidence type="ECO:0000256" key="2">
    <source>
        <dbReference type="PROSITE-ProRule" id="PRU00335"/>
    </source>
</evidence>
<name>A0AAN4VXC6_9BACT</name>
<dbReference type="InterPro" id="IPR001647">
    <property type="entry name" value="HTH_TetR"/>
</dbReference>
<dbReference type="GO" id="GO:0003677">
    <property type="term" value="F:DNA binding"/>
    <property type="evidence" value="ECO:0007669"/>
    <property type="project" value="UniProtKB-UniRule"/>
</dbReference>
<keyword evidence="5" id="KW-1185">Reference proteome</keyword>
<gene>
    <name evidence="4" type="ORF">PEDI_11840</name>
</gene>